<reference evidence="3 4" key="2">
    <citation type="submission" date="2020-03" db="EMBL/GenBank/DDBJ databases">
        <title>Complete Genome Sequence of Halomonas meridiana strain Eplume2, isolated from hydrothermal-plume in the north east Pacific Ocean.</title>
        <authorList>
            <person name="Kurihara Y."/>
            <person name="Kawai S."/>
            <person name="Sakai A."/>
            <person name="Galipon J."/>
            <person name="Arakawa K."/>
        </authorList>
    </citation>
    <scope>NUCLEOTIDE SEQUENCE [LARGE SCALE GENOMIC DNA]</scope>
    <source>
        <strain evidence="3 4">Eplume2</strain>
    </source>
</reference>
<dbReference type="RefSeq" id="WP_044627914.1">
    <property type="nucleotide sequence ID" value="NZ_AP022821.1"/>
</dbReference>
<dbReference type="SUPFAM" id="SSF52833">
    <property type="entry name" value="Thioredoxin-like"/>
    <property type="match status" value="1"/>
</dbReference>
<dbReference type="InterPro" id="IPR004045">
    <property type="entry name" value="Glutathione_S-Trfase_N"/>
</dbReference>
<proteinExistence type="predicted"/>
<evidence type="ECO:0000259" key="1">
    <source>
        <dbReference type="PROSITE" id="PS50404"/>
    </source>
</evidence>
<dbReference type="OrthoDB" id="9799538at2"/>
<reference evidence="2 5" key="1">
    <citation type="submission" date="2020-02" db="EMBL/GenBank/DDBJ databases">
        <title>Complete Genome Sequence of Halomonas meridiana strain BAA-801, Isolated from Deep Sea Thermal Vent.</title>
        <authorList>
            <person name="Takahashi Y."/>
            <person name="Takahashi H."/>
            <person name="Galipon J."/>
            <person name="Arakawa K."/>
        </authorList>
    </citation>
    <scope>NUCLEOTIDE SEQUENCE [LARGE SCALE GENOMIC DNA]</scope>
    <source>
        <strain evidence="2 5">Slthf1</strain>
    </source>
</reference>
<dbReference type="CDD" id="cd03043">
    <property type="entry name" value="GST_N_1"/>
    <property type="match status" value="1"/>
</dbReference>
<dbReference type="InterPro" id="IPR040079">
    <property type="entry name" value="Glutathione_S-Trfase"/>
</dbReference>
<dbReference type="Gene3D" id="1.20.1050.10">
    <property type="match status" value="1"/>
</dbReference>
<dbReference type="CDD" id="cd03194">
    <property type="entry name" value="GST_C_3"/>
    <property type="match status" value="1"/>
</dbReference>
<evidence type="ECO:0000313" key="4">
    <source>
        <dbReference type="Proteomes" id="UP000501053"/>
    </source>
</evidence>
<dbReference type="PANTHER" id="PTHR42673">
    <property type="entry name" value="MALEYLACETOACETATE ISOMERASE"/>
    <property type="match status" value="1"/>
</dbReference>
<dbReference type="GO" id="GO:0006559">
    <property type="term" value="P:L-phenylalanine catabolic process"/>
    <property type="evidence" value="ECO:0007669"/>
    <property type="project" value="TreeGrafter"/>
</dbReference>
<dbReference type="Pfam" id="PF13409">
    <property type="entry name" value="GST_N_2"/>
    <property type="match status" value="1"/>
</dbReference>
<dbReference type="GO" id="GO:0006749">
    <property type="term" value="P:glutathione metabolic process"/>
    <property type="evidence" value="ECO:0007669"/>
    <property type="project" value="TreeGrafter"/>
</dbReference>
<sequence>MFDLYIANKNYSSWSLRPWVLLKALEIPFNEHLMPFEGGFGDSYTTFKRFSPSGLVPCLVDNDHNVAVWDSLAIVEYVAETHPNVWPQEREARAWARSASAEMHSSFGALRDECSMNCGVRVAMNELSPGLKSNMARLDALWQEGLARFGGPFLAGDRFTAVDAFYAPVAFRIQTFNLTLSEVSLAYVQRLLDLPAMQDWYAAALKETWREPMHEAETVKYATLLSDERAIG</sequence>
<dbReference type="Pfam" id="PF13410">
    <property type="entry name" value="GST_C_2"/>
    <property type="match status" value="1"/>
</dbReference>
<dbReference type="SFLD" id="SFLDS00019">
    <property type="entry name" value="Glutathione_Transferase_(cytos"/>
    <property type="match status" value="1"/>
</dbReference>
<dbReference type="Proteomes" id="UP000503197">
    <property type="component" value="Chromosome"/>
</dbReference>
<dbReference type="InterPro" id="IPR036249">
    <property type="entry name" value="Thioredoxin-like_sf"/>
</dbReference>
<evidence type="ECO:0000313" key="2">
    <source>
        <dbReference type="EMBL" id="BCA91173.1"/>
    </source>
</evidence>
<name>A0A0D7V3S8_9GAMM</name>
<organism evidence="2 5">
    <name type="scientific">Vreelandella aquamarina</name>
    <dbReference type="NCBI Taxonomy" id="77097"/>
    <lineage>
        <taxon>Bacteria</taxon>
        <taxon>Pseudomonadati</taxon>
        <taxon>Pseudomonadota</taxon>
        <taxon>Gammaproteobacteria</taxon>
        <taxon>Oceanospirillales</taxon>
        <taxon>Halomonadaceae</taxon>
        <taxon>Vreelandella</taxon>
    </lineage>
</organism>
<dbReference type="Proteomes" id="UP000501053">
    <property type="component" value="Chromosome"/>
</dbReference>
<keyword evidence="4" id="KW-1185">Reference proteome</keyword>
<dbReference type="SUPFAM" id="SSF47616">
    <property type="entry name" value="GST C-terminal domain-like"/>
    <property type="match status" value="1"/>
</dbReference>
<dbReference type="PANTHER" id="PTHR42673:SF4">
    <property type="entry name" value="MALEYLACETOACETATE ISOMERASE"/>
    <property type="match status" value="1"/>
</dbReference>
<dbReference type="GO" id="GO:0016034">
    <property type="term" value="F:maleylacetoacetate isomerase activity"/>
    <property type="evidence" value="ECO:0007669"/>
    <property type="project" value="TreeGrafter"/>
</dbReference>
<protein>
    <submittedName>
        <fullName evidence="2">Glutathione S-transferase</fullName>
    </submittedName>
</protein>
<accession>A0A0D7V3S8</accession>
<dbReference type="EMBL" id="AP022821">
    <property type="protein sequence ID" value="BCA91173.1"/>
    <property type="molecule type" value="Genomic_DNA"/>
</dbReference>
<evidence type="ECO:0000313" key="5">
    <source>
        <dbReference type="Proteomes" id="UP000503197"/>
    </source>
</evidence>
<dbReference type="EMBL" id="AP022869">
    <property type="protein sequence ID" value="BCB73208.1"/>
    <property type="molecule type" value="Genomic_DNA"/>
</dbReference>
<dbReference type="GO" id="GO:0004364">
    <property type="term" value="F:glutathione transferase activity"/>
    <property type="evidence" value="ECO:0007669"/>
    <property type="project" value="TreeGrafter"/>
</dbReference>
<dbReference type="Gene3D" id="3.40.30.10">
    <property type="entry name" value="Glutaredoxin"/>
    <property type="match status" value="1"/>
</dbReference>
<feature type="domain" description="GST N-terminal" evidence="1">
    <location>
        <begin position="2"/>
        <end position="86"/>
    </location>
</feature>
<gene>
    <name evidence="3" type="ORF">HMEPL2_35590</name>
    <name evidence="2" type="ORF">HMSLTHF_09480</name>
</gene>
<dbReference type="AlphaFoldDB" id="A0A0D7V3S8"/>
<evidence type="ECO:0000313" key="3">
    <source>
        <dbReference type="EMBL" id="BCB73208.1"/>
    </source>
</evidence>
<dbReference type="PROSITE" id="PS50404">
    <property type="entry name" value="GST_NTER"/>
    <property type="match status" value="1"/>
</dbReference>
<dbReference type="InterPro" id="IPR036282">
    <property type="entry name" value="Glutathione-S-Trfase_C_sf"/>
</dbReference>